<accession>A0A502GQQ8</accession>
<dbReference type="EMBL" id="RCYZ01000007">
    <property type="protein sequence ID" value="TPG63758.1"/>
    <property type="molecule type" value="Genomic_DNA"/>
</dbReference>
<evidence type="ECO:0000313" key="4">
    <source>
        <dbReference type="Proteomes" id="UP000317646"/>
    </source>
</evidence>
<organism evidence="3 4">
    <name type="scientific">Hymenobacter nivis</name>
    <dbReference type="NCBI Taxonomy" id="1850093"/>
    <lineage>
        <taxon>Bacteria</taxon>
        <taxon>Pseudomonadati</taxon>
        <taxon>Bacteroidota</taxon>
        <taxon>Cytophagia</taxon>
        <taxon>Cytophagales</taxon>
        <taxon>Hymenobacteraceae</taxon>
        <taxon>Hymenobacter</taxon>
    </lineage>
</organism>
<feature type="region of interest" description="Disordered" evidence="1">
    <location>
        <begin position="1"/>
        <end position="21"/>
    </location>
</feature>
<dbReference type="AlphaFoldDB" id="A0A502GQQ8"/>
<reference evidence="3 4" key="1">
    <citation type="journal article" date="2019" name="Environ. Microbiol.">
        <title>Species interactions and distinct microbial communities in high Arctic permafrost affected cryosols are associated with the CH4 and CO2 gas fluxes.</title>
        <authorList>
            <person name="Altshuler I."/>
            <person name="Hamel J."/>
            <person name="Turney S."/>
            <person name="Magnuson E."/>
            <person name="Levesque R."/>
            <person name="Greer C."/>
            <person name="Whyte L.G."/>
        </authorList>
    </citation>
    <scope>NUCLEOTIDE SEQUENCE [LARGE SCALE GENOMIC DNA]</scope>
    <source>
        <strain evidence="3 4">S9.2P</strain>
    </source>
</reference>
<dbReference type="Pfam" id="PF14121">
    <property type="entry name" value="Porin_10"/>
    <property type="match status" value="1"/>
</dbReference>
<keyword evidence="2" id="KW-1133">Transmembrane helix</keyword>
<comment type="caution">
    <text evidence="3">The sequence shown here is derived from an EMBL/GenBank/DDBJ whole genome shotgun (WGS) entry which is preliminary data.</text>
</comment>
<protein>
    <recommendedName>
        <fullName evidence="5">Porin</fullName>
    </recommendedName>
</protein>
<proteinExistence type="predicted"/>
<keyword evidence="2" id="KW-0472">Membrane</keyword>
<sequence>MAYFYHHQGRRPAGRPRAGGRAGRLAPLYHCGAGGVEPHRRGCAARPAARPAGAPRRLKPRTRLPVFSPCPALRRLAFARLHYFLFFLHLLSRGGFAGALLLAGALLGPLAVRAQVVDDSTKVLYGPKTTRVIYEAEVLRDSTAGTTVDTSLVKLPQIRFWMHDSTFQQDLGTVGSATRPLLYQPNLKLGARLGRNVFDKYAREGSDIPYYDSRSPYSFFRILQSTSGEQVFEISYSRSLKKNFSVGAAYERIASNKIIGTTSGAVGGVGLVEHNNLLFFTRYQSENGRYRLLANISTSRHRAVEQGGVYPRDTETVTDAANYPGNLFNYSSERVYLTQAQNTEDRDQFHAFQSYRLLGRGLTAYHVLDFKHQFNSFSDGLLPRDPVTTKLLFYPGTPLRTLTSTLDRVDYKQVENTFGLLGHTDALGNTAVEYRVYGRLRNAFLNAYSDQPYVIQPTTVSGVPTAATRLEQVQSRSYTQGFVGGTAAFNYRSIYAVEVAGELKLPELNQLTTMPLTAIQNSEYWLRGTVRTGPLSGEVLLASYSPTLTQREFTGNHYQWNNVDGRGDPSIPNTSTQQFTGRLKQALPGFADHLFEASASLVNLVNYVYYDQRGIPNQLAASKQLIIGSARHRVRLGRFGLDNQGTYTSGAGNEGAALRIPALVTESRAYYQSYIFGRAMFTQVGLEFYYQSRFKGYNYSPSTQQFYLQDDFTIRNYGVASAFFAADIKTVSVFLKVPYLNQGLAGQGYFASPFYPAYPRRLQFGLNWKFFN</sequence>
<keyword evidence="2" id="KW-0812">Transmembrane</keyword>
<evidence type="ECO:0000256" key="2">
    <source>
        <dbReference type="SAM" id="Phobius"/>
    </source>
</evidence>
<evidence type="ECO:0000313" key="3">
    <source>
        <dbReference type="EMBL" id="TPG63758.1"/>
    </source>
</evidence>
<evidence type="ECO:0008006" key="5">
    <source>
        <dbReference type="Google" id="ProtNLM"/>
    </source>
</evidence>
<keyword evidence="4" id="KW-1185">Reference proteome</keyword>
<gene>
    <name evidence="3" type="ORF">EAH73_17085</name>
</gene>
<name>A0A502GQQ8_9BACT</name>
<feature type="transmembrane region" description="Helical" evidence="2">
    <location>
        <begin position="83"/>
        <end position="107"/>
    </location>
</feature>
<dbReference type="Proteomes" id="UP000317646">
    <property type="component" value="Unassembled WGS sequence"/>
</dbReference>
<evidence type="ECO:0000256" key="1">
    <source>
        <dbReference type="SAM" id="MobiDB-lite"/>
    </source>
</evidence>
<dbReference type="InterPro" id="IPR025631">
    <property type="entry name" value="Porin_10"/>
</dbReference>